<dbReference type="Proteomes" id="UP001217089">
    <property type="component" value="Unassembled WGS sequence"/>
</dbReference>
<dbReference type="InterPro" id="IPR001849">
    <property type="entry name" value="PH_domain"/>
</dbReference>
<dbReference type="InterPro" id="IPR011993">
    <property type="entry name" value="PH-like_dom_sf"/>
</dbReference>
<reference evidence="2 3" key="1">
    <citation type="submission" date="2022-12" db="EMBL/GenBank/DDBJ databases">
        <title>Chromosome-level genome of Tegillarca granosa.</title>
        <authorList>
            <person name="Kim J."/>
        </authorList>
    </citation>
    <scope>NUCLEOTIDE SEQUENCE [LARGE SCALE GENOMIC DNA]</scope>
    <source>
        <strain evidence="2">Teg-2019</strain>
        <tissue evidence="2">Adductor muscle</tissue>
    </source>
</reference>
<dbReference type="SUPFAM" id="SSF50729">
    <property type="entry name" value="PH domain-like"/>
    <property type="match status" value="1"/>
</dbReference>
<dbReference type="PANTHER" id="PTHR13217">
    <property type="entry name" value="PLECKSTRIN HOMOLOGY DOMAIN-CONTAINING FAMILY G MEMBER 7"/>
    <property type="match status" value="1"/>
</dbReference>
<proteinExistence type="predicted"/>
<evidence type="ECO:0000259" key="1">
    <source>
        <dbReference type="PROSITE" id="PS50010"/>
    </source>
</evidence>
<evidence type="ECO:0000313" key="3">
    <source>
        <dbReference type="Proteomes" id="UP001217089"/>
    </source>
</evidence>
<sequence length="357" mass="41414">MKSIESGDREKQEQLSEILNNYSSNGLPPCPENWPSYNDEIFEIEPHWSSIVDNASTLTKRQHDQQEAIWELLQTEVYYVKSLRVITDLFMCCLISLQKDVLCEIDIEKLFSNIEDIARVNCSMWECYLQKVLQVARETRSPFNPSDMKEGFKQFLNEYNTNFDLRAPMPGCGPGQTRSLIMQSVLKLKDAQTRMDVACLLFTDLLLVCKPSKRMEKYKIIKPPMRVDRIIVHELKDKGSFLLIYLNEYHVPVTAFTFHHSDQNAIRLWLDQIKKAQDLYSEVRNSVQINDGLSYLTCGEVVEEEVIGITPLKSPDDEIIEEYDLDLSREHSDISTIHESRLIDNEVKYENSNISAK</sequence>
<dbReference type="SUPFAM" id="SSF48065">
    <property type="entry name" value="DBL homology domain (DH-domain)"/>
    <property type="match status" value="1"/>
</dbReference>
<gene>
    <name evidence="2" type="ORF">KUTeg_001548</name>
</gene>
<dbReference type="PROSITE" id="PS50010">
    <property type="entry name" value="DH_2"/>
    <property type="match status" value="1"/>
</dbReference>
<protein>
    <recommendedName>
        <fullName evidence="1">DH domain-containing protein</fullName>
    </recommendedName>
</protein>
<organism evidence="2 3">
    <name type="scientific">Tegillarca granosa</name>
    <name type="common">Malaysian cockle</name>
    <name type="synonym">Anadara granosa</name>
    <dbReference type="NCBI Taxonomy" id="220873"/>
    <lineage>
        <taxon>Eukaryota</taxon>
        <taxon>Metazoa</taxon>
        <taxon>Spiralia</taxon>
        <taxon>Lophotrochozoa</taxon>
        <taxon>Mollusca</taxon>
        <taxon>Bivalvia</taxon>
        <taxon>Autobranchia</taxon>
        <taxon>Pteriomorphia</taxon>
        <taxon>Arcoida</taxon>
        <taxon>Arcoidea</taxon>
        <taxon>Arcidae</taxon>
        <taxon>Tegillarca</taxon>
    </lineage>
</organism>
<dbReference type="InterPro" id="IPR040181">
    <property type="entry name" value="PKHG5/7"/>
</dbReference>
<feature type="domain" description="DH" evidence="1">
    <location>
        <begin position="64"/>
        <end position="134"/>
    </location>
</feature>
<dbReference type="EMBL" id="JARBDR010000141">
    <property type="protein sequence ID" value="KAJ8319961.1"/>
    <property type="molecule type" value="Genomic_DNA"/>
</dbReference>
<dbReference type="Pfam" id="PF00621">
    <property type="entry name" value="RhoGEF"/>
    <property type="match status" value="1"/>
</dbReference>
<dbReference type="InterPro" id="IPR035899">
    <property type="entry name" value="DBL_dom_sf"/>
</dbReference>
<dbReference type="Gene3D" id="1.20.900.10">
    <property type="entry name" value="Dbl homology (DH) domain"/>
    <property type="match status" value="1"/>
</dbReference>
<name>A0ABQ9FUY8_TEGGR</name>
<evidence type="ECO:0000313" key="2">
    <source>
        <dbReference type="EMBL" id="KAJ8319961.1"/>
    </source>
</evidence>
<accession>A0ABQ9FUY8</accession>
<comment type="caution">
    <text evidence="2">The sequence shown here is derived from an EMBL/GenBank/DDBJ whole genome shotgun (WGS) entry which is preliminary data.</text>
</comment>
<dbReference type="PANTHER" id="PTHR13217:SF11">
    <property type="entry name" value="PLECKSTRIN HOMOLOGY DOMAIN-CONTAINING FAMILY G MEMBER 5"/>
    <property type="match status" value="1"/>
</dbReference>
<dbReference type="Gene3D" id="2.30.29.30">
    <property type="entry name" value="Pleckstrin-homology domain (PH domain)/Phosphotyrosine-binding domain (PTB)"/>
    <property type="match status" value="1"/>
</dbReference>
<keyword evidence="3" id="KW-1185">Reference proteome</keyword>
<dbReference type="CDD" id="cd13244">
    <property type="entry name" value="PH_PLEKHG5_G6"/>
    <property type="match status" value="1"/>
</dbReference>
<dbReference type="InterPro" id="IPR000219">
    <property type="entry name" value="DH_dom"/>
</dbReference>
<dbReference type="SMART" id="SM00233">
    <property type="entry name" value="PH"/>
    <property type="match status" value="1"/>
</dbReference>